<dbReference type="Proteomes" id="UP001056635">
    <property type="component" value="Chromosome"/>
</dbReference>
<keyword evidence="5" id="KW-1185">Reference proteome</keyword>
<keyword evidence="1" id="KW-0929">Antimicrobial</keyword>
<evidence type="ECO:0000259" key="3">
    <source>
        <dbReference type="Pfam" id="PF01471"/>
    </source>
</evidence>
<sequence length="290" mass="32159">MNLSGSVGWKGRNQQSDVKQVQQQLKKHGFPQLADDGLCGSKTVQAIRMFQMGFMRRPDGLIDPHGATWRRLSGAPTPTAPPPRPVDEHPIAGLLTVSAGQVTFDAEGNDIPNNRNFSRRIHWPGNAASGVTLGRGYDLGNRTQATVYNDLIRSGVPDVQAGLIAEGAGKKGEAARLFVQNNRDAIGTVSHAMQIRLFEIIYPAYVTSAKSNYESWTRPYPERVSWENLSKPIREIMIDFVYQGFTKGEAPMKAGMKNNIDELINYIEGSPTMRGYEAGRQRANYLRRGR</sequence>
<name>A0ABY4RAM2_9GAMM</name>
<dbReference type="InterPro" id="IPR023347">
    <property type="entry name" value="Lysozyme_dom_sf"/>
</dbReference>
<dbReference type="SUPFAM" id="SSF47090">
    <property type="entry name" value="PGBD-like"/>
    <property type="match status" value="1"/>
</dbReference>
<keyword evidence="2" id="KW-0081">Bacteriolytic enzyme</keyword>
<protein>
    <submittedName>
        <fullName evidence="4">Peptidoglycan-binding protein</fullName>
    </submittedName>
</protein>
<dbReference type="InterPro" id="IPR002477">
    <property type="entry name" value="Peptidoglycan-bd-like"/>
</dbReference>
<evidence type="ECO:0000313" key="4">
    <source>
        <dbReference type="EMBL" id="UQY44742.1"/>
    </source>
</evidence>
<evidence type="ECO:0000313" key="5">
    <source>
        <dbReference type="Proteomes" id="UP001056635"/>
    </source>
</evidence>
<dbReference type="InterPro" id="IPR036366">
    <property type="entry name" value="PGBDSf"/>
</dbReference>
<dbReference type="Gene3D" id="1.10.530.40">
    <property type="match status" value="1"/>
</dbReference>
<dbReference type="Pfam" id="PF01471">
    <property type="entry name" value="PG_binding_1"/>
    <property type="match status" value="1"/>
</dbReference>
<dbReference type="Gene3D" id="1.10.101.10">
    <property type="entry name" value="PGBD-like superfamily/PGBD"/>
    <property type="match status" value="1"/>
</dbReference>
<accession>A0ABY4RAM2</accession>
<dbReference type="EMBL" id="CP082904">
    <property type="protein sequence ID" value="UQY44742.1"/>
    <property type="molecule type" value="Genomic_DNA"/>
</dbReference>
<evidence type="ECO:0000256" key="1">
    <source>
        <dbReference type="ARBA" id="ARBA00022529"/>
    </source>
</evidence>
<gene>
    <name evidence="4" type="ORF">K6958_03360</name>
</gene>
<evidence type="ECO:0000256" key="2">
    <source>
        <dbReference type="ARBA" id="ARBA00022638"/>
    </source>
</evidence>
<dbReference type="RefSeq" id="WP_249893336.1">
    <property type="nucleotide sequence ID" value="NZ_CP082904.1"/>
</dbReference>
<feature type="domain" description="Peptidoglycan binding-like" evidence="3">
    <location>
        <begin position="15"/>
        <end position="64"/>
    </location>
</feature>
<dbReference type="InterPro" id="IPR036365">
    <property type="entry name" value="PGBD-like_sf"/>
</dbReference>
<organism evidence="4 5">
    <name type="scientific">Mixta hanseatica</name>
    <dbReference type="NCBI Taxonomy" id="2872648"/>
    <lineage>
        <taxon>Bacteria</taxon>
        <taxon>Pseudomonadati</taxon>
        <taxon>Pseudomonadota</taxon>
        <taxon>Gammaproteobacteria</taxon>
        <taxon>Enterobacterales</taxon>
        <taxon>Erwiniaceae</taxon>
        <taxon>Mixta</taxon>
    </lineage>
</organism>
<dbReference type="CDD" id="cd16903">
    <property type="entry name" value="pesticin_lyz-like"/>
    <property type="match status" value="1"/>
</dbReference>
<reference evidence="4" key="1">
    <citation type="submission" date="2021-09" db="EMBL/GenBank/DDBJ databases">
        <title>First case of bloodstream infection caused by Mixta hanseatica sp. nov., a member of the Erwiniaceae family.</title>
        <authorList>
            <person name="Both A."/>
            <person name="Huang J."/>
            <person name="Wenzel P."/>
            <person name="Aepfelbacher M."/>
            <person name="Rohde H."/>
            <person name="Christner M."/>
            <person name="Hentschke M."/>
        </authorList>
    </citation>
    <scope>NUCLEOTIDE SEQUENCE</scope>
    <source>
        <strain evidence="4">X22927</strain>
    </source>
</reference>
<proteinExistence type="predicted"/>